<accession>A0A9P5X4E7</accession>
<dbReference type="EMBL" id="MU151530">
    <property type="protein sequence ID" value="KAF9443030.1"/>
    <property type="molecule type" value="Genomic_DNA"/>
</dbReference>
<keyword evidence="7" id="KW-1185">Reference proteome</keyword>
<dbReference type="InterPro" id="IPR036322">
    <property type="entry name" value="WD40_repeat_dom_sf"/>
</dbReference>
<evidence type="ECO:0000256" key="4">
    <source>
        <dbReference type="SAM" id="MobiDB-lite"/>
    </source>
</evidence>
<sequence>MQSAHLNGPDMVDVIRLGQLKIGTLMSFHNPFDVYSDSRTHPDPGPSRSTRLPKVTLPGGGIISKGEDGRVAVAGRESLRILRVTDTTRTPFKIESSRNLWEGSGLKIDCASTDVAWAYGDFNNKILTSARNGELIMWDLFKSGHSKYERKTKEHLRSIHAMSVSRVVHHYCMTGSADGDFRVWDLRDIQSSVMRVHNPSAVRRVIFSPCIWNPLFVLVGMDNGTLHRWDLKMGQRGLLDRLPVAHTAPITTMDWYSGGEESSHAISISGPQGPDDYTGNTLGWVASAGLDRCVKVWNLTGPEAAVHMPNKPTYTLHTSYPVRRVLWRPGYECELAVVSHADFTISSQVDHLAGTPLSSGTQSRVGSTLGLDSMLKNFPAELKLSPKEFKLTADQSGPILDAVEVWDVRRSWIPKWSVTGTSVEGGVTDIEFADPHLLLAQNTNGTFTQVDMRDTSKPLDAVPRTSTAWTPNGTLAFVTDNVPRWEIPYDDMLNQELAVTKASIKRIGDPSFRPKTQKLGVCTSALAQFEADAFRKLASAYVIDGDDLPALCAKNMQAALAVGKPHIAQIWMLMNTSLTQHIPSLPPTPPQSPPPPRISSLTNLPRHTASTPTSALASYPFPSSTSASRSPDVSRKRASPRHFPIKIGRSPSTSQRATPNSSNSSSPLHLPLTLPPITPRRPSFLGRKESVDSSGKATKFLLRRQSVSGALHHHHHHHQHGHSASPIDKNSSTSVKNAGEGVLSDSDSSPGSDDEDEDDGADEQTVGVESSSEEIREEEEEEEQNRITPSPLSRLAEQRHWTEDDDPGSSPSPGSTDTESEEGDSTSVRRTPGKQGQGQSGSSRRRRVNRPAATRSRSSTLASLPAAPIYVPPPTMQIQVPRLNTRESKSSIKTVTAAAETSFQTPEPSNGFRDEAGRESGSRHRGKVRERERLHEEEEGVGRVGTARRADIVGVEEEKMLKYCWEALREAFEGLVIDGDVQTAAVMAAVAAEGLGVSVRRRLHIFDAYIDQLLKYQLYTTAAYFRKHSKVQQIKNMTLLDTTIYTICGKCKKPLIRPVGRPSEDSWKRPTFSYCLGCKGPTVTCTICRLPVRNMLFQCSICHHGGHQSCYRQFYLSQPMLDLPRSAVLNESRGRPPTRSLTTPHEFVRSSTQSTAVGSDYAGNTSPTRTGAAFMSELAGHPCAAGCGHFCWAALKQL</sequence>
<feature type="domain" description="WDR59/RTC1-like RING zinc finger" evidence="5">
    <location>
        <begin position="1082"/>
        <end position="1115"/>
    </location>
</feature>
<gene>
    <name evidence="6" type="ORF">P691DRAFT_844497</name>
</gene>
<keyword evidence="2" id="KW-0677">Repeat</keyword>
<feature type="compositionally biased region" description="Polar residues" evidence="4">
    <location>
        <begin position="601"/>
        <end position="631"/>
    </location>
</feature>
<evidence type="ECO:0000256" key="1">
    <source>
        <dbReference type="ARBA" id="ARBA00022574"/>
    </source>
</evidence>
<dbReference type="GO" id="GO:0016239">
    <property type="term" value="P:positive regulation of macroautophagy"/>
    <property type="evidence" value="ECO:0007669"/>
    <property type="project" value="TreeGrafter"/>
</dbReference>
<evidence type="ECO:0000256" key="2">
    <source>
        <dbReference type="ARBA" id="ARBA00022737"/>
    </source>
</evidence>
<feature type="compositionally biased region" description="Low complexity" evidence="4">
    <location>
        <begin position="850"/>
        <end position="868"/>
    </location>
</feature>
<evidence type="ECO:0000256" key="3">
    <source>
        <dbReference type="PROSITE-ProRule" id="PRU00221"/>
    </source>
</evidence>
<dbReference type="InterPro" id="IPR001680">
    <property type="entry name" value="WD40_rpt"/>
</dbReference>
<dbReference type="AlphaFoldDB" id="A0A9P5X4E7"/>
<keyword evidence="1 3" id="KW-0853">WD repeat</keyword>
<dbReference type="GO" id="GO:1904263">
    <property type="term" value="P:positive regulation of TORC1 signaling"/>
    <property type="evidence" value="ECO:0007669"/>
    <property type="project" value="TreeGrafter"/>
</dbReference>
<dbReference type="OrthoDB" id="60955at2759"/>
<comment type="caution">
    <text evidence="6">The sequence shown here is derived from an EMBL/GenBank/DDBJ whole genome shotgun (WGS) entry which is preliminary data.</text>
</comment>
<dbReference type="InterPro" id="IPR037590">
    <property type="entry name" value="WDR24"/>
</dbReference>
<feature type="compositionally biased region" description="Polar residues" evidence="4">
    <location>
        <begin position="891"/>
        <end position="908"/>
    </location>
</feature>
<evidence type="ECO:0000313" key="7">
    <source>
        <dbReference type="Proteomes" id="UP000807342"/>
    </source>
</evidence>
<feature type="compositionally biased region" description="Basic and acidic residues" evidence="4">
    <location>
        <begin position="912"/>
        <end position="922"/>
    </location>
</feature>
<organism evidence="6 7">
    <name type="scientific">Macrolepiota fuliginosa MF-IS2</name>
    <dbReference type="NCBI Taxonomy" id="1400762"/>
    <lineage>
        <taxon>Eukaryota</taxon>
        <taxon>Fungi</taxon>
        <taxon>Dikarya</taxon>
        <taxon>Basidiomycota</taxon>
        <taxon>Agaricomycotina</taxon>
        <taxon>Agaricomycetes</taxon>
        <taxon>Agaricomycetidae</taxon>
        <taxon>Agaricales</taxon>
        <taxon>Agaricineae</taxon>
        <taxon>Agaricaceae</taxon>
        <taxon>Macrolepiota</taxon>
    </lineage>
</organism>
<dbReference type="SUPFAM" id="SSF50978">
    <property type="entry name" value="WD40 repeat-like"/>
    <property type="match status" value="1"/>
</dbReference>
<feature type="compositionally biased region" description="Low complexity" evidence="4">
    <location>
        <begin position="659"/>
        <end position="672"/>
    </location>
</feature>
<feature type="repeat" description="WD" evidence="3">
    <location>
        <begin position="152"/>
        <end position="194"/>
    </location>
</feature>
<evidence type="ECO:0000259" key="5">
    <source>
        <dbReference type="Pfam" id="PF17120"/>
    </source>
</evidence>
<dbReference type="GO" id="GO:0061700">
    <property type="term" value="C:GATOR2 complex"/>
    <property type="evidence" value="ECO:0007669"/>
    <property type="project" value="TreeGrafter"/>
</dbReference>
<feature type="compositionally biased region" description="Polar residues" evidence="4">
    <location>
        <begin position="1139"/>
        <end position="1163"/>
    </location>
</feature>
<dbReference type="SMART" id="SM00320">
    <property type="entry name" value="WD40"/>
    <property type="match status" value="4"/>
</dbReference>
<dbReference type="PANTHER" id="PTHR46200">
    <property type="entry name" value="GATOR COMPLEX PROTEIN WDR24"/>
    <property type="match status" value="1"/>
</dbReference>
<feature type="compositionally biased region" description="Low complexity" evidence="4">
    <location>
        <begin position="808"/>
        <end position="817"/>
    </location>
</feature>
<dbReference type="PANTHER" id="PTHR46200:SF1">
    <property type="entry name" value="GATOR COMPLEX PROTEIN WDR24"/>
    <property type="match status" value="1"/>
</dbReference>
<evidence type="ECO:0000313" key="6">
    <source>
        <dbReference type="EMBL" id="KAF9443030.1"/>
    </source>
</evidence>
<name>A0A9P5X4E7_9AGAR</name>
<feature type="compositionally biased region" description="Acidic residues" evidence="4">
    <location>
        <begin position="752"/>
        <end position="762"/>
    </location>
</feature>
<feature type="region of interest" description="Disordered" evidence="4">
    <location>
        <begin position="1131"/>
        <end position="1163"/>
    </location>
</feature>
<feature type="compositionally biased region" description="Basic residues" evidence="4">
    <location>
        <begin position="711"/>
        <end position="721"/>
    </location>
</feature>
<dbReference type="Proteomes" id="UP000807342">
    <property type="component" value="Unassembled WGS sequence"/>
</dbReference>
<dbReference type="GO" id="GO:0005774">
    <property type="term" value="C:vacuolar membrane"/>
    <property type="evidence" value="ECO:0007669"/>
    <property type="project" value="TreeGrafter"/>
</dbReference>
<feature type="region of interest" description="Disordered" evidence="4">
    <location>
        <begin position="582"/>
        <end position="695"/>
    </location>
</feature>
<proteinExistence type="predicted"/>
<dbReference type="InterPro" id="IPR015943">
    <property type="entry name" value="WD40/YVTN_repeat-like_dom_sf"/>
</dbReference>
<feature type="region of interest" description="Disordered" evidence="4">
    <location>
        <begin position="707"/>
        <end position="939"/>
    </location>
</feature>
<feature type="compositionally biased region" description="Acidic residues" evidence="4">
    <location>
        <begin position="771"/>
        <end position="783"/>
    </location>
</feature>
<dbReference type="GO" id="GO:0005829">
    <property type="term" value="C:cytosol"/>
    <property type="evidence" value="ECO:0007669"/>
    <property type="project" value="TreeGrafter"/>
</dbReference>
<feature type="compositionally biased region" description="Pro residues" evidence="4">
    <location>
        <begin position="584"/>
        <end position="597"/>
    </location>
</feature>
<protein>
    <recommendedName>
        <fullName evidence="5">WDR59/RTC1-like RING zinc finger domain-containing protein</fullName>
    </recommendedName>
</protein>
<dbReference type="InterPro" id="IPR049566">
    <property type="entry name" value="WDR59_RTC1-like_RING_Znf"/>
</dbReference>
<dbReference type="PROSITE" id="PS50082">
    <property type="entry name" value="WD_REPEATS_2"/>
    <property type="match status" value="1"/>
</dbReference>
<reference evidence="6" key="1">
    <citation type="submission" date="2020-11" db="EMBL/GenBank/DDBJ databases">
        <authorList>
            <consortium name="DOE Joint Genome Institute"/>
            <person name="Ahrendt S."/>
            <person name="Riley R."/>
            <person name="Andreopoulos W."/>
            <person name="Labutti K."/>
            <person name="Pangilinan J."/>
            <person name="Ruiz-Duenas F.J."/>
            <person name="Barrasa J.M."/>
            <person name="Sanchez-Garcia M."/>
            <person name="Camarero S."/>
            <person name="Miyauchi S."/>
            <person name="Serrano A."/>
            <person name="Linde D."/>
            <person name="Babiker R."/>
            <person name="Drula E."/>
            <person name="Ayuso-Fernandez I."/>
            <person name="Pacheco R."/>
            <person name="Padilla G."/>
            <person name="Ferreira P."/>
            <person name="Barriuso J."/>
            <person name="Kellner H."/>
            <person name="Castanera R."/>
            <person name="Alfaro M."/>
            <person name="Ramirez L."/>
            <person name="Pisabarro A.G."/>
            <person name="Kuo A."/>
            <person name="Tritt A."/>
            <person name="Lipzen A."/>
            <person name="He G."/>
            <person name="Yan M."/>
            <person name="Ng V."/>
            <person name="Cullen D."/>
            <person name="Martin F."/>
            <person name="Rosso M.-N."/>
            <person name="Henrissat B."/>
            <person name="Hibbett D."/>
            <person name="Martinez A.T."/>
            <person name="Grigoriev I.V."/>
        </authorList>
    </citation>
    <scope>NUCLEOTIDE SEQUENCE</scope>
    <source>
        <strain evidence="6">MF-IS2</strain>
    </source>
</reference>
<dbReference type="Pfam" id="PF17120">
    <property type="entry name" value="zf-RING_16"/>
    <property type="match status" value="1"/>
</dbReference>
<dbReference type="Gene3D" id="2.130.10.10">
    <property type="entry name" value="YVTN repeat-like/Quinoprotein amine dehydrogenase"/>
    <property type="match status" value="2"/>
</dbReference>